<dbReference type="AlphaFoldDB" id="A0A318TLH0"/>
<reference evidence="1 2" key="1">
    <citation type="submission" date="2018-06" db="EMBL/GenBank/DDBJ databases">
        <title>Genomic Encyclopedia of Archaeal and Bacterial Type Strains, Phase II (KMG-II): from individual species to whole genera.</title>
        <authorList>
            <person name="Goeker M."/>
        </authorList>
    </citation>
    <scope>NUCLEOTIDE SEQUENCE [LARGE SCALE GENOMIC DNA]</scope>
    <source>
        <strain evidence="1 2">JCM 11668</strain>
    </source>
</reference>
<evidence type="ECO:0000313" key="1">
    <source>
        <dbReference type="EMBL" id="PYF05494.1"/>
    </source>
</evidence>
<organism evidence="1 2">
    <name type="scientific">Rhodopseudomonas faecalis</name>
    <dbReference type="NCBI Taxonomy" id="99655"/>
    <lineage>
        <taxon>Bacteria</taxon>
        <taxon>Pseudomonadati</taxon>
        <taxon>Pseudomonadota</taxon>
        <taxon>Alphaproteobacteria</taxon>
        <taxon>Hyphomicrobiales</taxon>
        <taxon>Nitrobacteraceae</taxon>
        <taxon>Rhodopseudomonas</taxon>
    </lineage>
</organism>
<comment type="caution">
    <text evidence="1">The sequence shown here is derived from an EMBL/GenBank/DDBJ whole genome shotgun (WGS) entry which is preliminary data.</text>
</comment>
<evidence type="ECO:0000313" key="2">
    <source>
        <dbReference type="Proteomes" id="UP000248148"/>
    </source>
</evidence>
<accession>A0A318TLH0</accession>
<dbReference type="EMBL" id="QJTI01000001">
    <property type="protein sequence ID" value="PYF05494.1"/>
    <property type="molecule type" value="Genomic_DNA"/>
</dbReference>
<protein>
    <submittedName>
        <fullName evidence="1">Uncharacterized protein</fullName>
    </submittedName>
</protein>
<gene>
    <name evidence="1" type="ORF">BJ122_101237</name>
</gene>
<sequence>MRIETWTKRTDFAPVMRLRLMIGRAPVLVG</sequence>
<name>A0A318TLH0_9BRAD</name>
<keyword evidence="2" id="KW-1185">Reference proteome</keyword>
<dbReference type="Proteomes" id="UP000248148">
    <property type="component" value="Unassembled WGS sequence"/>
</dbReference>
<proteinExistence type="predicted"/>